<dbReference type="Pfam" id="PF16981">
    <property type="entry name" value="Chi-conotoxin"/>
    <property type="match status" value="1"/>
</dbReference>
<comment type="subcellular location">
    <subcellularLocation>
        <location evidence="1 5">Secreted</location>
    </subcellularLocation>
</comment>
<comment type="similarity">
    <text evidence="5">Belongs to the conotoxin T superfamily.</text>
</comment>
<evidence type="ECO:0000256" key="4">
    <source>
        <dbReference type="ARBA" id="ARBA00022729"/>
    </source>
</evidence>
<feature type="chain" id="PRO_5028516338" description="Conotoxin" evidence="5">
    <location>
        <begin position="20"/>
        <end position="62"/>
    </location>
</feature>
<feature type="signal peptide" evidence="5">
    <location>
        <begin position="1"/>
        <end position="19"/>
    </location>
</feature>
<name>H8Y820_CONIM</name>
<evidence type="ECO:0000256" key="3">
    <source>
        <dbReference type="ARBA" id="ARBA00022656"/>
    </source>
</evidence>
<keyword evidence="4 5" id="KW-0732">Signal</keyword>
<proteinExistence type="evidence at transcript level"/>
<reference evidence="6" key="1">
    <citation type="journal article" date="2012" name="Toxicon">
        <title>Diversity and evolution of conotoxins in Conus virgo, Conus eburneus, Conus imperialis and Conus marmoreus from the South China Sea.</title>
        <authorList>
            <person name="Liu Z."/>
            <person name="Li H."/>
            <person name="Liu N."/>
            <person name="Wu C."/>
            <person name="Jiang J."/>
            <person name="Yue J."/>
            <person name="Jing Y."/>
            <person name="Dai Q."/>
        </authorList>
    </citation>
    <scope>NUCLEOTIDE SEQUENCE</scope>
</reference>
<evidence type="ECO:0000256" key="5">
    <source>
        <dbReference type="RuleBase" id="RU367125"/>
    </source>
</evidence>
<keyword evidence="3 5" id="KW-0800">Toxin</keyword>
<dbReference type="GO" id="GO:0005576">
    <property type="term" value="C:extracellular region"/>
    <property type="evidence" value="ECO:0007669"/>
    <property type="project" value="UniProtKB-SubCell"/>
</dbReference>
<evidence type="ECO:0000256" key="1">
    <source>
        <dbReference type="ARBA" id="ARBA00004613"/>
    </source>
</evidence>
<evidence type="ECO:0000313" key="6">
    <source>
        <dbReference type="EMBL" id="ADZ99326.1"/>
    </source>
</evidence>
<accession>H8Y820</accession>
<keyword evidence="2 5" id="KW-0964">Secreted</keyword>
<dbReference type="AlphaFoldDB" id="H8Y820"/>
<dbReference type="GO" id="GO:0090729">
    <property type="term" value="F:toxin activity"/>
    <property type="evidence" value="ECO:0007669"/>
    <property type="project" value="UniProtKB-UniRule"/>
</dbReference>
<protein>
    <recommendedName>
        <fullName evidence="5">Conotoxin</fullName>
    </recommendedName>
</protein>
<sequence>MYCLPVFLILLLLISSAPSTPPQPRNKDRVNLVSLLDNQKQILQRDWNGCCVKKAGCCPWGK</sequence>
<dbReference type="InterPro" id="IPR031565">
    <property type="entry name" value="T-conotoxin"/>
</dbReference>
<evidence type="ECO:0000256" key="2">
    <source>
        <dbReference type="ARBA" id="ARBA00022525"/>
    </source>
</evidence>
<organism evidence="6">
    <name type="scientific">Conus imperialis</name>
    <name type="common">Imperial cone</name>
    <dbReference type="NCBI Taxonomy" id="35631"/>
    <lineage>
        <taxon>Eukaryota</taxon>
        <taxon>Metazoa</taxon>
        <taxon>Spiralia</taxon>
        <taxon>Lophotrochozoa</taxon>
        <taxon>Mollusca</taxon>
        <taxon>Gastropoda</taxon>
        <taxon>Caenogastropoda</taxon>
        <taxon>Neogastropoda</taxon>
        <taxon>Conoidea</taxon>
        <taxon>Conidae</taxon>
        <taxon>Conus</taxon>
        <taxon>Stephanoconus</taxon>
    </lineage>
</organism>
<dbReference type="EMBL" id="JF460786">
    <property type="protein sequence ID" value="ADZ99326.1"/>
    <property type="molecule type" value="mRNA"/>
</dbReference>